<dbReference type="InterPro" id="IPR040089">
    <property type="entry name" value="RNF26_mRING-HC-C3HC5"/>
</dbReference>
<feature type="non-terminal residue" evidence="18">
    <location>
        <position position="1"/>
    </location>
</feature>
<keyword evidence="6" id="KW-0812">Transmembrane</keyword>
<evidence type="ECO:0000256" key="16">
    <source>
        <dbReference type="ARBA" id="ARBA00067352"/>
    </source>
</evidence>
<dbReference type="CDD" id="cd16788">
    <property type="entry name" value="mRING-HC-C3HC5_RNF26"/>
    <property type="match status" value="1"/>
</dbReference>
<evidence type="ECO:0000256" key="10">
    <source>
        <dbReference type="ARBA" id="ARBA00022824"/>
    </source>
</evidence>
<keyword evidence="11" id="KW-0862">Zinc</keyword>
<comment type="function">
    <text evidence="14">E3 ubiquitin-protein ligase that plays a key role in endosome organization by retaining vesicles in the perinuclear cloud. Acts as a platform for perinuclear positioning of the endosomal system by mediating ubiquitination of SQSTM1 through interaction with the ubiquitin conjugating enzyme UBE2J1. Ubiquitinated SQSTM1 attracts specific vesicle-associated adapters, forming a molecular bridge that restrains cognate vesicles in the perinuclear region and organizes the endosomal pathway for efficient cargo transport. Also acts as a regulator of type I interferon production in response to viral infection by mediating the formation of 'Lys-11'-linked polyubiquitin chains on TMEM173/STING, leading to stabilize TMEM173/STING. Also required to limit type I interferon response by promoting autophagic degradation of IRF3.</text>
</comment>
<evidence type="ECO:0000256" key="11">
    <source>
        <dbReference type="ARBA" id="ARBA00022833"/>
    </source>
</evidence>
<evidence type="ECO:0000256" key="12">
    <source>
        <dbReference type="ARBA" id="ARBA00022989"/>
    </source>
</evidence>
<dbReference type="EC" id="2.3.2.27" evidence="4"/>
<comment type="pathway">
    <text evidence="3">Protein modification; protein ubiquitination.</text>
</comment>
<dbReference type="EMBL" id="JAATIS010000147">
    <property type="protein sequence ID" value="KAG2469980.1"/>
    <property type="molecule type" value="Genomic_DNA"/>
</dbReference>
<evidence type="ECO:0000256" key="6">
    <source>
        <dbReference type="ARBA" id="ARBA00022692"/>
    </source>
</evidence>
<evidence type="ECO:0000256" key="3">
    <source>
        <dbReference type="ARBA" id="ARBA00004906"/>
    </source>
</evidence>
<evidence type="ECO:0000256" key="9">
    <source>
        <dbReference type="ARBA" id="ARBA00022786"/>
    </source>
</evidence>
<dbReference type="PANTHER" id="PTHR22696">
    <property type="entry name" value="E3 UBIQUITIN-PROTEIN LIGASE RNF26"/>
    <property type="match status" value="1"/>
</dbReference>
<evidence type="ECO:0000256" key="14">
    <source>
        <dbReference type="ARBA" id="ARBA00057605"/>
    </source>
</evidence>
<dbReference type="PANTHER" id="PTHR22696:SF1">
    <property type="entry name" value="E3 UBIQUITIN-PROTEIN LIGASE RNF26"/>
    <property type="match status" value="1"/>
</dbReference>
<proteinExistence type="predicted"/>
<comment type="caution">
    <text evidence="18">The sequence shown here is derived from an EMBL/GenBank/DDBJ whole genome shotgun (WGS) entry which is preliminary data.</text>
</comment>
<keyword evidence="19" id="KW-1185">Reference proteome</keyword>
<organism evidence="18 19">
    <name type="scientific">Polypterus senegalus</name>
    <name type="common">Senegal bichir</name>
    <dbReference type="NCBI Taxonomy" id="55291"/>
    <lineage>
        <taxon>Eukaryota</taxon>
        <taxon>Metazoa</taxon>
        <taxon>Chordata</taxon>
        <taxon>Craniata</taxon>
        <taxon>Vertebrata</taxon>
        <taxon>Euteleostomi</taxon>
        <taxon>Actinopterygii</taxon>
        <taxon>Polypteriformes</taxon>
        <taxon>Polypteridae</taxon>
        <taxon>Polypterus</taxon>
    </lineage>
</organism>
<reference evidence="18 19" key="1">
    <citation type="journal article" date="2021" name="Cell">
        <title>Tracing the genetic footprints of vertebrate landing in non-teleost ray-finned fishes.</title>
        <authorList>
            <person name="Bi X."/>
            <person name="Wang K."/>
            <person name="Yang L."/>
            <person name="Pan H."/>
            <person name="Jiang H."/>
            <person name="Wei Q."/>
            <person name="Fang M."/>
            <person name="Yu H."/>
            <person name="Zhu C."/>
            <person name="Cai Y."/>
            <person name="He Y."/>
            <person name="Gan X."/>
            <person name="Zeng H."/>
            <person name="Yu D."/>
            <person name="Zhu Y."/>
            <person name="Jiang H."/>
            <person name="Qiu Q."/>
            <person name="Yang H."/>
            <person name="Zhang Y.E."/>
            <person name="Wang W."/>
            <person name="Zhu M."/>
            <person name="He S."/>
            <person name="Zhang G."/>
        </authorList>
    </citation>
    <scope>NUCLEOTIDE SEQUENCE [LARGE SCALE GENOMIC DNA]</scope>
    <source>
        <strain evidence="18">Bchr_013</strain>
    </source>
</reference>
<dbReference type="InterPro" id="IPR001841">
    <property type="entry name" value="Znf_RING"/>
</dbReference>
<comment type="subcellular location">
    <subcellularLocation>
        <location evidence="2">Endoplasmic reticulum membrane</location>
        <topology evidence="2">Multi-pass membrane protein</topology>
    </subcellularLocation>
</comment>
<evidence type="ECO:0000313" key="18">
    <source>
        <dbReference type="EMBL" id="KAG2469980.1"/>
    </source>
</evidence>
<keyword evidence="12" id="KW-1133">Transmembrane helix</keyword>
<protein>
    <recommendedName>
        <fullName evidence="16">E3 ubiquitin-protein ligase RNF26</fullName>
        <ecNumber evidence="4">2.3.2.27</ecNumber>
    </recommendedName>
    <alternativeName>
        <fullName evidence="17">RING finger protein 26</fullName>
    </alternativeName>
</protein>
<feature type="non-terminal residue" evidence="18">
    <location>
        <position position="445"/>
    </location>
</feature>
<dbReference type="PROSITE" id="PS50089">
    <property type="entry name" value="ZF_RING_2"/>
    <property type="match status" value="1"/>
</dbReference>
<dbReference type="GO" id="GO:0016874">
    <property type="term" value="F:ligase activity"/>
    <property type="evidence" value="ECO:0007669"/>
    <property type="project" value="UniProtKB-KW"/>
</dbReference>
<sequence length="445" mass="49967">MGLIYCIFSIVSRTFEVLHFLLDLNFWIVSSLLSAIYFVYNLPSLLIAGVIKCWNLAFFYVLALGEAVLATVQTWLGMLGAWLRLFGGFLESLKMIGNLFTYVVFRSKELLHRGLLSGQSFIRQFCEGCGIAVSLIVYFVNTMVNMLLIGMQNVFGMALTTWETVAEPMLRTLQAAIVVFHSLSSSIVGIAILLWTPCQLALNFLHSLSQIFISVFVLNLYGLVLTLAIVVFTTLYLNPDLPRRGADRTLQYISSIPWLLRLQTTAQRLYLLTLARAQAILESEVWQRAPWPGSQAARGRVRRQNANEVGIAPAGPQRPQVMPVVMNDAPQGQEIINLQRINNVDPLLGWEGPMTSAAISTTNRPSMKLASSEPEPDTLLSLLKEHEERKKCVICQDSVKTVLLLPCRHLCLCRACTNILLNQPVYQHNCPLCRQMILQNMDVYL</sequence>
<keyword evidence="9" id="KW-0833">Ubl conjugation pathway</keyword>
<dbReference type="GO" id="GO:0006511">
    <property type="term" value="P:ubiquitin-dependent protein catabolic process"/>
    <property type="evidence" value="ECO:0007669"/>
    <property type="project" value="TreeGrafter"/>
</dbReference>
<evidence type="ECO:0000256" key="13">
    <source>
        <dbReference type="ARBA" id="ARBA00023136"/>
    </source>
</evidence>
<evidence type="ECO:0000256" key="8">
    <source>
        <dbReference type="ARBA" id="ARBA00022771"/>
    </source>
</evidence>
<comment type="catalytic activity">
    <reaction evidence="1">
        <text>S-ubiquitinyl-[E2 ubiquitin-conjugating enzyme]-L-cysteine + [acceptor protein]-L-lysine = [E2 ubiquitin-conjugating enzyme]-L-cysteine + N(6)-ubiquitinyl-[acceptor protein]-L-lysine.</text>
        <dbReference type="EC" id="2.3.2.27"/>
    </reaction>
</comment>
<gene>
    <name evidence="18" type="primary">Rnf26</name>
    <name evidence="18" type="ORF">GTO96_0023205</name>
</gene>
<keyword evidence="13" id="KW-0472">Membrane</keyword>
<name>A0A8X7XIX8_POLSE</name>
<dbReference type="SMART" id="SM00184">
    <property type="entry name" value="RING"/>
    <property type="match status" value="1"/>
</dbReference>
<evidence type="ECO:0000256" key="2">
    <source>
        <dbReference type="ARBA" id="ARBA00004477"/>
    </source>
</evidence>
<dbReference type="GO" id="GO:0016567">
    <property type="term" value="P:protein ubiquitination"/>
    <property type="evidence" value="ECO:0007669"/>
    <property type="project" value="TreeGrafter"/>
</dbReference>
<dbReference type="GO" id="GO:0005789">
    <property type="term" value="C:endoplasmic reticulum membrane"/>
    <property type="evidence" value="ECO:0007669"/>
    <property type="project" value="UniProtKB-SubCell"/>
</dbReference>
<dbReference type="SUPFAM" id="SSF57850">
    <property type="entry name" value="RING/U-box"/>
    <property type="match status" value="1"/>
</dbReference>
<dbReference type="GO" id="GO:0061630">
    <property type="term" value="F:ubiquitin protein ligase activity"/>
    <property type="evidence" value="ECO:0007669"/>
    <property type="project" value="UniProtKB-EC"/>
</dbReference>
<keyword evidence="5" id="KW-0808">Transferase</keyword>
<keyword evidence="8" id="KW-0863">Zinc-finger</keyword>
<evidence type="ECO:0000256" key="4">
    <source>
        <dbReference type="ARBA" id="ARBA00012483"/>
    </source>
</evidence>
<evidence type="ECO:0000256" key="5">
    <source>
        <dbReference type="ARBA" id="ARBA00022679"/>
    </source>
</evidence>
<dbReference type="FunFam" id="3.30.40.10:FF:000387">
    <property type="entry name" value="RING finger protein 26"/>
    <property type="match status" value="1"/>
</dbReference>
<dbReference type="InterPro" id="IPR013083">
    <property type="entry name" value="Znf_RING/FYVE/PHD"/>
</dbReference>
<keyword evidence="18" id="KW-0436">Ligase</keyword>
<evidence type="ECO:0000256" key="1">
    <source>
        <dbReference type="ARBA" id="ARBA00000900"/>
    </source>
</evidence>
<keyword evidence="10" id="KW-0256">Endoplasmic reticulum</keyword>
<dbReference type="Proteomes" id="UP000886611">
    <property type="component" value="Unassembled WGS sequence"/>
</dbReference>
<evidence type="ECO:0000256" key="17">
    <source>
        <dbReference type="ARBA" id="ARBA00075536"/>
    </source>
</evidence>
<accession>A0A8X7XIX8</accession>
<evidence type="ECO:0000313" key="19">
    <source>
        <dbReference type="Proteomes" id="UP000886611"/>
    </source>
</evidence>
<evidence type="ECO:0000256" key="15">
    <source>
        <dbReference type="ARBA" id="ARBA00063040"/>
    </source>
</evidence>
<dbReference type="AlphaFoldDB" id="A0A8X7XIX8"/>
<evidence type="ECO:0000256" key="7">
    <source>
        <dbReference type="ARBA" id="ARBA00022723"/>
    </source>
</evidence>
<comment type="subunit">
    <text evidence="15">Interacts with INCA1. Interacts with TMEM43, ENDOD1, TMEM33 and TMED1 to form a complex capable of modulating innate immune signaling through the cGAS-STING pathway. Interacts with UBE2J1; this interaction is important for SQSTM1 ubiquitination.</text>
</comment>
<dbReference type="GO" id="GO:0008270">
    <property type="term" value="F:zinc ion binding"/>
    <property type="evidence" value="ECO:0007669"/>
    <property type="project" value="UniProtKB-KW"/>
</dbReference>
<dbReference type="Gene3D" id="3.30.40.10">
    <property type="entry name" value="Zinc/RING finger domain, C3HC4 (zinc finger)"/>
    <property type="match status" value="1"/>
</dbReference>
<dbReference type="Pfam" id="PF13920">
    <property type="entry name" value="zf-C3HC4_3"/>
    <property type="match status" value="1"/>
</dbReference>
<keyword evidence="7" id="KW-0479">Metal-binding</keyword>